<evidence type="ECO:0000313" key="4">
    <source>
        <dbReference type="Proteomes" id="UP001597287"/>
    </source>
</evidence>
<dbReference type="EMBL" id="JBHUIG010000003">
    <property type="protein sequence ID" value="MFD2317941.1"/>
    <property type="molecule type" value="Genomic_DNA"/>
</dbReference>
<proteinExistence type="predicted"/>
<evidence type="ECO:0000256" key="2">
    <source>
        <dbReference type="SAM" id="MobiDB-lite"/>
    </source>
</evidence>
<evidence type="ECO:0008006" key="5">
    <source>
        <dbReference type="Google" id="ProtNLM"/>
    </source>
</evidence>
<feature type="coiled-coil region" evidence="1">
    <location>
        <begin position="119"/>
        <end position="151"/>
    </location>
</feature>
<sequence length="377" mass="39682">MNEATTAVAAAPSPGAGAVLTTPISIRDAVLAQFREAEPAIQALADKYRDVAYAVATPKGMKEAVAARADLRDNGRLLLTRTETRIKGEVNDLKRTMADEVERLVAIVKPIEEHVDGQIKAEEKRKADEKAAREKAEADRVAQHRQNLEKLRAYADQAYGQPVEAIERAIAALEDLQFGEEWEEFAGAAALTRDSTVAALRALAQTERTRLENERLAHELAEAKAALAAATAQASAPAPAVPAPAPAPTAAPVQQMTLEATAPAAATAAPGITSQVLAHAQAAPAPTPAVRQAPPPRPAPQERASLAQLIVDGQTMTIGAINAALGLLKIDAETLVAVGILIERSRGAVHMATEDFTALCNLLIAHIEDVRDSAAKA</sequence>
<evidence type="ECO:0000256" key="1">
    <source>
        <dbReference type="SAM" id="Coils"/>
    </source>
</evidence>
<accession>A0ABW5EK66</accession>
<feature type="region of interest" description="Disordered" evidence="2">
    <location>
        <begin position="279"/>
        <end position="302"/>
    </location>
</feature>
<name>A0ABW5EK66_9BURK</name>
<dbReference type="RefSeq" id="WP_374621579.1">
    <property type="nucleotide sequence ID" value="NZ_JBHSIH010000001.1"/>
</dbReference>
<reference evidence="4" key="1">
    <citation type="journal article" date="2019" name="Int. J. Syst. Evol. Microbiol.">
        <title>The Global Catalogue of Microorganisms (GCM) 10K type strain sequencing project: providing services to taxonomists for standard genome sequencing and annotation.</title>
        <authorList>
            <consortium name="The Broad Institute Genomics Platform"/>
            <consortium name="The Broad Institute Genome Sequencing Center for Infectious Disease"/>
            <person name="Wu L."/>
            <person name="Ma J."/>
        </authorList>
    </citation>
    <scope>NUCLEOTIDE SEQUENCE [LARGE SCALE GENOMIC DNA]</scope>
    <source>
        <strain evidence="4">CCUG 62793</strain>
    </source>
</reference>
<evidence type="ECO:0000313" key="3">
    <source>
        <dbReference type="EMBL" id="MFD2317941.1"/>
    </source>
</evidence>
<gene>
    <name evidence="3" type="ORF">ACFSPV_04445</name>
</gene>
<comment type="caution">
    <text evidence="3">The sequence shown here is derived from an EMBL/GenBank/DDBJ whole genome shotgun (WGS) entry which is preliminary data.</text>
</comment>
<organism evidence="3 4">
    <name type="scientific">Delftia deserti</name>
    <dbReference type="NCBI Taxonomy" id="1651218"/>
    <lineage>
        <taxon>Bacteria</taxon>
        <taxon>Pseudomonadati</taxon>
        <taxon>Pseudomonadota</taxon>
        <taxon>Betaproteobacteria</taxon>
        <taxon>Burkholderiales</taxon>
        <taxon>Comamonadaceae</taxon>
        <taxon>Delftia</taxon>
    </lineage>
</organism>
<feature type="coiled-coil region" evidence="1">
    <location>
        <begin position="206"/>
        <end position="233"/>
    </location>
</feature>
<keyword evidence="4" id="KW-1185">Reference proteome</keyword>
<keyword evidence="1" id="KW-0175">Coiled coil</keyword>
<feature type="compositionally biased region" description="Low complexity" evidence="2">
    <location>
        <begin position="280"/>
        <end position="292"/>
    </location>
</feature>
<dbReference type="Proteomes" id="UP001597287">
    <property type="component" value="Unassembled WGS sequence"/>
</dbReference>
<protein>
    <recommendedName>
        <fullName evidence="5">DUF1351 domain-containing protein</fullName>
    </recommendedName>
</protein>